<feature type="transmembrane region" description="Helical" evidence="6">
    <location>
        <begin position="277"/>
        <end position="297"/>
    </location>
</feature>
<evidence type="ECO:0000313" key="9">
    <source>
        <dbReference type="WBParaSite" id="PDA_v2.g14391.t1"/>
    </source>
</evidence>
<feature type="transmembrane region" description="Helical" evidence="6">
    <location>
        <begin position="146"/>
        <end position="168"/>
    </location>
</feature>
<dbReference type="Proteomes" id="UP000887578">
    <property type="component" value="Unplaced"/>
</dbReference>
<dbReference type="WBParaSite" id="PDA_v2.g14391.t1">
    <property type="protein sequence ID" value="PDA_v2.g14391.t1"/>
    <property type="gene ID" value="PDA_v2.g14391"/>
</dbReference>
<feature type="transmembrane region" description="Helical" evidence="6">
    <location>
        <begin position="235"/>
        <end position="257"/>
    </location>
</feature>
<accession>A0A914PHX8</accession>
<dbReference type="AlphaFoldDB" id="A0A914PHX8"/>
<dbReference type="Pfam" id="PF07690">
    <property type="entry name" value="MFS_1"/>
    <property type="match status" value="1"/>
</dbReference>
<feature type="transmembrane region" description="Helical" evidence="6">
    <location>
        <begin position="188"/>
        <end position="209"/>
    </location>
</feature>
<evidence type="ECO:0000256" key="3">
    <source>
        <dbReference type="ARBA" id="ARBA00022692"/>
    </source>
</evidence>
<evidence type="ECO:0000256" key="1">
    <source>
        <dbReference type="ARBA" id="ARBA00004127"/>
    </source>
</evidence>
<keyword evidence="4 6" id="KW-1133">Transmembrane helix</keyword>
<feature type="transmembrane region" description="Helical" evidence="6">
    <location>
        <begin position="12"/>
        <end position="32"/>
    </location>
</feature>
<feature type="transmembrane region" description="Helical" evidence="6">
    <location>
        <begin position="52"/>
        <end position="72"/>
    </location>
</feature>
<dbReference type="InterPro" id="IPR020846">
    <property type="entry name" value="MFS_dom"/>
</dbReference>
<comment type="subcellular location">
    <subcellularLocation>
        <location evidence="1">Endomembrane system</location>
        <topology evidence="1">Multi-pass membrane protein</topology>
    </subcellularLocation>
</comment>
<evidence type="ECO:0000256" key="6">
    <source>
        <dbReference type="SAM" id="Phobius"/>
    </source>
</evidence>
<dbReference type="SUPFAM" id="SSF103473">
    <property type="entry name" value="MFS general substrate transporter"/>
    <property type="match status" value="1"/>
</dbReference>
<evidence type="ECO:0000256" key="2">
    <source>
        <dbReference type="ARBA" id="ARBA00022448"/>
    </source>
</evidence>
<keyword evidence="3 6" id="KW-0812">Transmembrane</keyword>
<keyword evidence="8" id="KW-1185">Reference proteome</keyword>
<dbReference type="GO" id="GO:0022857">
    <property type="term" value="F:transmembrane transporter activity"/>
    <property type="evidence" value="ECO:0007669"/>
    <property type="project" value="InterPro"/>
</dbReference>
<evidence type="ECO:0000256" key="5">
    <source>
        <dbReference type="ARBA" id="ARBA00023136"/>
    </source>
</evidence>
<organism evidence="8 9">
    <name type="scientific">Panagrolaimus davidi</name>
    <dbReference type="NCBI Taxonomy" id="227884"/>
    <lineage>
        <taxon>Eukaryota</taxon>
        <taxon>Metazoa</taxon>
        <taxon>Ecdysozoa</taxon>
        <taxon>Nematoda</taxon>
        <taxon>Chromadorea</taxon>
        <taxon>Rhabditida</taxon>
        <taxon>Tylenchina</taxon>
        <taxon>Panagrolaimomorpha</taxon>
        <taxon>Panagrolaimoidea</taxon>
        <taxon>Panagrolaimidae</taxon>
        <taxon>Panagrolaimus</taxon>
    </lineage>
</organism>
<keyword evidence="5 6" id="KW-0472">Membrane</keyword>
<protein>
    <submittedName>
        <fullName evidence="9">Major facilitator superfamily (MFS) profile domain-containing protein</fullName>
    </submittedName>
</protein>
<dbReference type="InterPro" id="IPR036259">
    <property type="entry name" value="MFS_trans_sf"/>
</dbReference>
<evidence type="ECO:0000256" key="4">
    <source>
        <dbReference type="ARBA" id="ARBA00022989"/>
    </source>
</evidence>
<feature type="domain" description="Major facilitator superfamily (MFS) profile" evidence="7">
    <location>
        <begin position="15"/>
        <end position="345"/>
    </location>
</feature>
<dbReference type="PANTHER" id="PTHR23510:SF3">
    <property type="entry name" value="MAJOR FACILITATOR SUPERFAMILY DOMAIN-CONTAINING PROTEIN 8"/>
    <property type="match status" value="1"/>
</dbReference>
<dbReference type="PANTHER" id="PTHR23510">
    <property type="entry name" value="INNER MEMBRANE TRANSPORT PROTEIN YAJR"/>
    <property type="match status" value="1"/>
</dbReference>
<evidence type="ECO:0000259" key="7">
    <source>
        <dbReference type="PROSITE" id="PS50850"/>
    </source>
</evidence>
<name>A0A914PHX8_9BILA</name>
<keyword evidence="2" id="KW-0813">Transport</keyword>
<evidence type="ECO:0000313" key="8">
    <source>
        <dbReference type="Proteomes" id="UP000887578"/>
    </source>
</evidence>
<feature type="transmembrane region" description="Helical" evidence="6">
    <location>
        <begin position="309"/>
        <end position="330"/>
    </location>
</feature>
<dbReference type="PROSITE" id="PS50850">
    <property type="entry name" value="MFS"/>
    <property type="match status" value="1"/>
</dbReference>
<feature type="transmembrane region" description="Helical" evidence="6">
    <location>
        <begin position="111"/>
        <end position="134"/>
    </location>
</feature>
<dbReference type="GO" id="GO:0012505">
    <property type="term" value="C:endomembrane system"/>
    <property type="evidence" value="ECO:0007669"/>
    <property type="project" value="UniProtKB-SubCell"/>
</dbReference>
<proteinExistence type="predicted"/>
<feature type="transmembrane region" description="Helical" evidence="6">
    <location>
        <begin position="84"/>
        <end position="105"/>
    </location>
</feature>
<dbReference type="InterPro" id="IPR051068">
    <property type="entry name" value="MFS_Domain-Containing_Protein"/>
</dbReference>
<reference evidence="9" key="1">
    <citation type="submission" date="2022-11" db="UniProtKB">
        <authorList>
            <consortium name="WormBaseParasite"/>
        </authorList>
    </citation>
    <scope>IDENTIFICATION</scope>
</reference>
<dbReference type="InterPro" id="IPR011701">
    <property type="entry name" value="MFS"/>
</dbReference>
<sequence>MSSEIFQERCSHWSSIYVAAILAYLGNLQLELYFSSLWPYLQEIDKTTTETFLGILISAWGFGGLISSPIFGYLSHRTSNIKPLLYLGFSIMFFGNLVYVFTGIVPYGKKYLILVTRFTTGFGLSYVSLLRAYAVAASTPSDRSKAIAYITGGSTLGSLSGPALQLIFTPLGPIGYQIIGDLHFNIYTGPAILACAVNIIAYFLIFFAFKQKNVGIIDDDVMKEKGVDLPPYNKMAVFICYLTVFCHYYVTNVLAVFNSPIVMAIFNLTNAQVVKFTALSEFGRCLVAFIIYAMYMKFDFAKKLNSRKVSFYSLIGYLTYYLITYSWPFLTGRLHIYSNNGMWIF</sequence>
<dbReference type="GO" id="GO:0005765">
    <property type="term" value="C:lysosomal membrane"/>
    <property type="evidence" value="ECO:0007669"/>
    <property type="project" value="TreeGrafter"/>
</dbReference>
<dbReference type="Gene3D" id="1.20.1250.20">
    <property type="entry name" value="MFS general substrate transporter like domains"/>
    <property type="match status" value="1"/>
</dbReference>